<feature type="region of interest" description="Disordered" evidence="1">
    <location>
        <begin position="22"/>
        <end position="63"/>
    </location>
</feature>
<evidence type="ECO:0000313" key="3">
    <source>
        <dbReference type="Proteomes" id="UP000006038"/>
    </source>
</evidence>
<reference evidence="2" key="2">
    <citation type="submission" date="2013-04" db="UniProtKB">
        <authorList>
            <consortium name="EnsemblPlants"/>
        </authorList>
    </citation>
    <scope>IDENTIFICATION</scope>
</reference>
<dbReference type="EnsemblPlants" id="OB03G43260.1">
    <property type="protein sequence ID" value="OB03G43260.1"/>
    <property type="gene ID" value="OB03G43260"/>
</dbReference>
<feature type="compositionally biased region" description="Basic and acidic residues" evidence="1">
    <location>
        <begin position="35"/>
        <end position="50"/>
    </location>
</feature>
<accession>J3LTF0</accession>
<evidence type="ECO:0000256" key="1">
    <source>
        <dbReference type="SAM" id="MobiDB-lite"/>
    </source>
</evidence>
<dbReference type="HOGENOM" id="CLU_2889412_0_0_1"/>
<organism evidence="2">
    <name type="scientific">Oryza brachyantha</name>
    <name type="common">malo sina</name>
    <dbReference type="NCBI Taxonomy" id="4533"/>
    <lineage>
        <taxon>Eukaryota</taxon>
        <taxon>Viridiplantae</taxon>
        <taxon>Streptophyta</taxon>
        <taxon>Embryophyta</taxon>
        <taxon>Tracheophyta</taxon>
        <taxon>Spermatophyta</taxon>
        <taxon>Magnoliopsida</taxon>
        <taxon>Liliopsida</taxon>
        <taxon>Poales</taxon>
        <taxon>Poaceae</taxon>
        <taxon>BOP clade</taxon>
        <taxon>Oryzoideae</taxon>
        <taxon>Oryzeae</taxon>
        <taxon>Oryzinae</taxon>
        <taxon>Oryza</taxon>
    </lineage>
</organism>
<dbReference type="AlphaFoldDB" id="J3LTF0"/>
<dbReference type="Proteomes" id="UP000006038">
    <property type="component" value="Chromosome 3"/>
</dbReference>
<sequence length="63" mass="7044">MSRQHKPEVTLTSLSIQALQVPWLHPPPPPLHCNDAADKACNPEEQRKGESNGVKAWSKECQE</sequence>
<keyword evidence="3" id="KW-1185">Reference proteome</keyword>
<name>J3LTF0_ORYBR</name>
<proteinExistence type="predicted"/>
<reference evidence="2" key="1">
    <citation type="journal article" date="2013" name="Nat. Commun.">
        <title>Whole-genome sequencing of Oryza brachyantha reveals mechanisms underlying Oryza genome evolution.</title>
        <authorList>
            <person name="Chen J."/>
            <person name="Huang Q."/>
            <person name="Gao D."/>
            <person name="Wang J."/>
            <person name="Lang Y."/>
            <person name="Liu T."/>
            <person name="Li B."/>
            <person name="Bai Z."/>
            <person name="Luis Goicoechea J."/>
            <person name="Liang C."/>
            <person name="Chen C."/>
            <person name="Zhang W."/>
            <person name="Sun S."/>
            <person name="Liao Y."/>
            <person name="Zhang X."/>
            <person name="Yang L."/>
            <person name="Song C."/>
            <person name="Wang M."/>
            <person name="Shi J."/>
            <person name="Liu G."/>
            <person name="Liu J."/>
            <person name="Zhou H."/>
            <person name="Zhou W."/>
            <person name="Yu Q."/>
            <person name="An N."/>
            <person name="Chen Y."/>
            <person name="Cai Q."/>
            <person name="Wang B."/>
            <person name="Liu B."/>
            <person name="Min J."/>
            <person name="Huang Y."/>
            <person name="Wu H."/>
            <person name="Li Z."/>
            <person name="Zhang Y."/>
            <person name="Yin Y."/>
            <person name="Song W."/>
            <person name="Jiang J."/>
            <person name="Jackson S.A."/>
            <person name="Wing R.A."/>
            <person name="Wang J."/>
            <person name="Chen M."/>
        </authorList>
    </citation>
    <scope>NUCLEOTIDE SEQUENCE [LARGE SCALE GENOMIC DNA]</scope>
    <source>
        <strain evidence="2">cv. IRGC 101232</strain>
    </source>
</reference>
<protein>
    <submittedName>
        <fullName evidence="2">Uncharacterized protein</fullName>
    </submittedName>
</protein>
<dbReference type="Gramene" id="OB03G43260.1">
    <property type="protein sequence ID" value="OB03G43260.1"/>
    <property type="gene ID" value="OB03G43260"/>
</dbReference>
<evidence type="ECO:0000313" key="2">
    <source>
        <dbReference type="EnsemblPlants" id="OB03G43260.1"/>
    </source>
</evidence>